<dbReference type="Proteomes" id="UP000246740">
    <property type="component" value="Unassembled WGS sequence"/>
</dbReference>
<proteinExistence type="predicted"/>
<dbReference type="AlphaFoldDB" id="A0A317XS51"/>
<accession>A0A317XS51</accession>
<dbReference type="InParanoid" id="A0A317XS51"/>
<reference evidence="1 2" key="1">
    <citation type="journal article" date="2018" name="Mol. Biol. Evol.">
        <title>Broad Genomic Sampling Reveals a Smut Pathogenic Ancestry of the Fungal Clade Ustilaginomycotina.</title>
        <authorList>
            <person name="Kijpornyongpan T."/>
            <person name="Mondo S.J."/>
            <person name="Barry K."/>
            <person name="Sandor L."/>
            <person name="Lee J."/>
            <person name="Lipzen A."/>
            <person name="Pangilinan J."/>
            <person name="LaButti K."/>
            <person name="Hainaut M."/>
            <person name="Henrissat B."/>
            <person name="Grigoriev I.V."/>
            <person name="Spatafora J.W."/>
            <person name="Aime M.C."/>
        </authorList>
    </citation>
    <scope>NUCLEOTIDE SEQUENCE [LARGE SCALE GENOMIC DNA]</scope>
    <source>
        <strain evidence="1 2">MCA 3645</strain>
    </source>
</reference>
<dbReference type="EMBL" id="KZ819191">
    <property type="protein sequence ID" value="PWZ00932.1"/>
    <property type="molecule type" value="Genomic_DNA"/>
</dbReference>
<name>A0A317XS51_9BASI</name>
<protein>
    <submittedName>
        <fullName evidence="1">Uncharacterized protein</fullName>
    </submittedName>
</protein>
<keyword evidence="2" id="KW-1185">Reference proteome</keyword>
<evidence type="ECO:0000313" key="1">
    <source>
        <dbReference type="EMBL" id="PWZ00932.1"/>
    </source>
</evidence>
<evidence type="ECO:0000313" key="2">
    <source>
        <dbReference type="Proteomes" id="UP000246740"/>
    </source>
</evidence>
<sequence length="230" mass="24727">MMASSPVECCTLLGVSLPLLAPSLQLPSLALIRYPTLPVPDPCAPEITQPPPPTARASTSMSRCLCPCSLQSPPYRVLLDAVWRLSRLTSSEPVPLCLCSPVCRLEPALSLSLAIPPAESIYKTLDFSWPCRAPSRTSTFTNLPFSIPGAPPSALFLHHQPPLDINSARLPLPVNVSPRLLFLLSVSIGVDDVIAPLSRSTELCAQLCLFACVFLRPTYIPPCLCLTAVC</sequence>
<organism evidence="1 2">
    <name type="scientific">Testicularia cyperi</name>
    <dbReference type="NCBI Taxonomy" id="1882483"/>
    <lineage>
        <taxon>Eukaryota</taxon>
        <taxon>Fungi</taxon>
        <taxon>Dikarya</taxon>
        <taxon>Basidiomycota</taxon>
        <taxon>Ustilaginomycotina</taxon>
        <taxon>Ustilaginomycetes</taxon>
        <taxon>Ustilaginales</taxon>
        <taxon>Anthracoideaceae</taxon>
        <taxon>Testicularia</taxon>
    </lineage>
</organism>
<gene>
    <name evidence="1" type="ORF">BCV70DRAFT_84920</name>
</gene>